<evidence type="ECO:0000313" key="3">
    <source>
        <dbReference type="Proteomes" id="UP000070412"/>
    </source>
</evidence>
<dbReference type="PANTHER" id="PTHR15633">
    <property type="entry name" value="NUCLEOLAR PROTEIN 11"/>
    <property type="match status" value="1"/>
</dbReference>
<evidence type="ECO:0000313" key="2">
    <source>
        <dbReference type="EnsemblMetazoa" id="KAF7493790.1"/>
    </source>
</evidence>
<dbReference type="AlphaFoldDB" id="A0A834RC98"/>
<accession>A0A834RC98</accession>
<dbReference type="GO" id="GO:0005730">
    <property type="term" value="C:nucleolus"/>
    <property type="evidence" value="ECO:0007669"/>
    <property type="project" value="TreeGrafter"/>
</dbReference>
<dbReference type="EMBL" id="WVUK01000055">
    <property type="protein sequence ID" value="KAF7493790.1"/>
    <property type="molecule type" value="Genomic_DNA"/>
</dbReference>
<dbReference type="InterPro" id="IPR042859">
    <property type="entry name" value="NOL11"/>
</dbReference>
<dbReference type="EnsemblMetazoa" id="SSS_8095s_mrna">
    <property type="protein sequence ID" value="KAF7493790.1"/>
    <property type="gene ID" value="SSS_8095"/>
</dbReference>
<dbReference type="OrthoDB" id="6491258at2759"/>
<keyword evidence="3" id="KW-1185">Reference proteome</keyword>
<name>A0A834RC98_SARSC</name>
<gene>
    <name evidence="1" type="ORF">SSS_8095</name>
</gene>
<organism evidence="1">
    <name type="scientific">Sarcoptes scabiei</name>
    <name type="common">Itch mite</name>
    <name type="synonym">Acarus scabiei</name>
    <dbReference type="NCBI Taxonomy" id="52283"/>
    <lineage>
        <taxon>Eukaryota</taxon>
        <taxon>Metazoa</taxon>
        <taxon>Ecdysozoa</taxon>
        <taxon>Arthropoda</taxon>
        <taxon>Chelicerata</taxon>
        <taxon>Arachnida</taxon>
        <taxon>Acari</taxon>
        <taxon>Acariformes</taxon>
        <taxon>Sarcoptiformes</taxon>
        <taxon>Astigmata</taxon>
        <taxon>Psoroptidia</taxon>
        <taxon>Sarcoptoidea</taxon>
        <taxon>Sarcoptidae</taxon>
        <taxon>Sarcoptinae</taxon>
        <taxon>Sarcoptes</taxon>
    </lineage>
</organism>
<reference evidence="3" key="1">
    <citation type="journal article" date="2020" name="PLoS Negl. Trop. Dis.">
        <title>High-quality nuclear genome for Sarcoptes scabiei-A critical resource for a neglected parasite.</title>
        <authorList>
            <person name="Korhonen P.K."/>
            <person name="Gasser R.B."/>
            <person name="Ma G."/>
            <person name="Wang T."/>
            <person name="Stroehlein A.J."/>
            <person name="Young N.D."/>
            <person name="Ang C.S."/>
            <person name="Fernando D.D."/>
            <person name="Lu H.C."/>
            <person name="Taylor S."/>
            <person name="Reynolds S.L."/>
            <person name="Mofiz E."/>
            <person name="Najaraj S.H."/>
            <person name="Gowda H."/>
            <person name="Madugundu A."/>
            <person name="Renuse S."/>
            <person name="Holt D."/>
            <person name="Pandey A."/>
            <person name="Papenfuss A.T."/>
            <person name="Fischer K."/>
        </authorList>
    </citation>
    <scope>NUCLEOTIDE SEQUENCE [LARGE SCALE GENOMIC DNA]</scope>
</reference>
<protein>
    <submittedName>
        <fullName evidence="1 2">Uncharacterized protein</fullName>
    </submittedName>
</protein>
<proteinExistence type="predicted"/>
<dbReference type="Proteomes" id="UP000070412">
    <property type="component" value="Unassembled WGS sequence"/>
</dbReference>
<sequence length="592" mass="68449">MNCFGEIEKIPVKLEDCFRRYHRRISYCNWNDSLTNDHQDRSQRSSFPILITETPNLVTKYSLDDDHLTPIQSWSFGELNKLIVPIASTNGRKFIGIHSCNTLIEWTLDENNELCETFKQNFNHQIIDIISDRRLIQPLILFSNGWIESLDRIKQDWSEQELNSVIDCDQELIIGIDYFIKRTKTIIIYYVVQSKFDKNLKYVYKCTLFFDDQRIDRAEKFKPSMMFQAWASSSKGLIGANQNKNTITVFSLTNLDLSENDSGSNRKDANLLEFEAVGFEQLCSMVHTSNATICFLGRNVRKNDSLNDYILDVYETNYSTKIGHLKLESDLFPYDFCAIKNRLLIASESCIQIITIANEKLLLSKLLRNSLMGDSGNEIKRKNFDNLIDYLGFRESIERNNQPLLTEESVVKIKTKFLFLSTRQSIPEELIVLMLCFCVKQIESFNGDNLQENTGLHTELLELFNALIALPFNEIFLVSCLKSSSITLDQYLLIIDLLLQRWPTNDPSIITWISSVLDANHNQLIVRPSPKAIETLNKINEHISKNIDFFQGLGSVKIFLESIMKREKSFLSTISNEKRSIGQYSIEMLTFT</sequence>
<reference evidence="1" key="2">
    <citation type="submission" date="2020-01" db="EMBL/GenBank/DDBJ databases">
        <authorList>
            <person name="Korhonen P.K.K."/>
            <person name="Guangxu M.G."/>
            <person name="Wang T.W."/>
            <person name="Stroehlein A.J.S."/>
            <person name="Young N.D."/>
            <person name="Ang C.-S.A."/>
            <person name="Fernando D.W.F."/>
            <person name="Lu H.L."/>
            <person name="Taylor S.T."/>
            <person name="Ehtesham M.E.M."/>
            <person name="Najaraj S.H.N."/>
            <person name="Harsha G.H.G."/>
            <person name="Madugundu A.M."/>
            <person name="Renuse S.R."/>
            <person name="Holt D.H."/>
            <person name="Pandey A.P."/>
            <person name="Papenfuss A.P."/>
            <person name="Gasser R.B.G."/>
            <person name="Fischer K.F."/>
        </authorList>
    </citation>
    <scope>NUCLEOTIDE SEQUENCE</scope>
    <source>
        <strain evidence="1">SSS_KF_BRIS2020</strain>
    </source>
</reference>
<reference evidence="2" key="3">
    <citation type="submission" date="2022-06" db="UniProtKB">
        <authorList>
            <consortium name="EnsemblMetazoa"/>
        </authorList>
    </citation>
    <scope>IDENTIFICATION</scope>
</reference>
<dbReference type="GO" id="GO:0030490">
    <property type="term" value="P:maturation of SSU-rRNA"/>
    <property type="evidence" value="ECO:0007669"/>
    <property type="project" value="InterPro"/>
</dbReference>
<dbReference type="GO" id="GO:0003723">
    <property type="term" value="F:RNA binding"/>
    <property type="evidence" value="ECO:0007669"/>
    <property type="project" value="TreeGrafter"/>
</dbReference>
<evidence type="ECO:0000313" key="1">
    <source>
        <dbReference type="EMBL" id="KAF7493790.1"/>
    </source>
</evidence>
<dbReference type="PANTHER" id="PTHR15633:SF2">
    <property type="entry name" value="NUCLEOLAR PROTEIN 11"/>
    <property type="match status" value="1"/>
</dbReference>